<feature type="domain" description="NodB homology" evidence="4">
    <location>
        <begin position="33"/>
        <end position="240"/>
    </location>
</feature>
<evidence type="ECO:0000256" key="3">
    <source>
        <dbReference type="SAM" id="SignalP"/>
    </source>
</evidence>
<evidence type="ECO:0000313" key="5">
    <source>
        <dbReference type="EMBL" id="MBC5615843.1"/>
    </source>
</evidence>
<dbReference type="CDD" id="cd10918">
    <property type="entry name" value="CE4_NodB_like_5s_6s"/>
    <property type="match status" value="1"/>
</dbReference>
<dbReference type="PANTHER" id="PTHR34216">
    <property type="match status" value="1"/>
</dbReference>
<dbReference type="InterPro" id="IPR011330">
    <property type="entry name" value="Glyco_hydro/deAcase_b/a-brl"/>
</dbReference>
<keyword evidence="2 3" id="KW-0732">Signal</keyword>
<feature type="signal peptide" evidence="3">
    <location>
        <begin position="1"/>
        <end position="20"/>
    </location>
</feature>
<dbReference type="InterPro" id="IPR002509">
    <property type="entry name" value="NODB_dom"/>
</dbReference>
<organism evidence="5 6">
    <name type="scientific">Alistipes hominis</name>
    <dbReference type="NCBI Taxonomy" id="2763015"/>
    <lineage>
        <taxon>Bacteria</taxon>
        <taxon>Pseudomonadati</taxon>
        <taxon>Bacteroidota</taxon>
        <taxon>Bacteroidia</taxon>
        <taxon>Bacteroidales</taxon>
        <taxon>Rikenellaceae</taxon>
        <taxon>Alistipes</taxon>
    </lineage>
</organism>
<sequence length="250" mass="28344">MMKRFFLLLLSVVIAVTAVAEKTAKRLKPLKGRIVVLTFDDATAGQREVVAPLLHKYGFGATFYVCEFPGFEDKTKYMSWDQIRELDEMGFEIGNHSRSHGQMSQMTRKQIGSETAYIEDKCALYGIPRPVTYAYPGYDNSPEGIAVLKERGYKLARHGGDKPYVKGVSDKMLMPSYGVVDARFETPEFFEKALDEARDGQVVIFCLHGVPDLAHDFVSTSPENFEKLLSMLKERKCKVISMRDLLKYDL</sequence>
<feature type="chain" id="PRO_5046225597" evidence="3">
    <location>
        <begin position="21"/>
        <end position="250"/>
    </location>
</feature>
<dbReference type="Proteomes" id="UP000636891">
    <property type="component" value="Unassembled WGS sequence"/>
</dbReference>
<comment type="caution">
    <text evidence="5">The sequence shown here is derived from an EMBL/GenBank/DDBJ whole genome shotgun (WGS) entry which is preliminary data.</text>
</comment>
<dbReference type="PANTHER" id="PTHR34216:SF3">
    <property type="entry name" value="POLY-BETA-1,6-N-ACETYL-D-GLUCOSAMINE N-DEACETYLASE"/>
    <property type="match status" value="1"/>
</dbReference>
<dbReference type="RefSeq" id="WP_118656367.1">
    <property type="nucleotide sequence ID" value="NZ_JACOOK010000001.1"/>
</dbReference>
<accession>A0ABR7CJL4</accession>
<name>A0ABR7CJL4_9BACT</name>
<protein>
    <submittedName>
        <fullName evidence="5">Polysaccharide deacetylase family protein</fullName>
    </submittedName>
</protein>
<evidence type="ECO:0000259" key="4">
    <source>
        <dbReference type="PROSITE" id="PS51677"/>
    </source>
</evidence>
<gene>
    <name evidence="5" type="ORF">H8S08_02240</name>
</gene>
<dbReference type="EMBL" id="JACOOK010000001">
    <property type="protein sequence ID" value="MBC5615843.1"/>
    <property type="molecule type" value="Genomic_DNA"/>
</dbReference>
<dbReference type="SUPFAM" id="SSF88713">
    <property type="entry name" value="Glycoside hydrolase/deacetylase"/>
    <property type="match status" value="1"/>
</dbReference>
<dbReference type="Gene3D" id="3.20.20.370">
    <property type="entry name" value="Glycoside hydrolase/deacetylase"/>
    <property type="match status" value="2"/>
</dbReference>
<evidence type="ECO:0000256" key="2">
    <source>
        <dbReference type="ARBA" id="ARBA00022729"/>
    </source>
</evidence>
<dbReference type="PROSITE" id="PS51677">
    <property type="entry name" value="NODB"/>
    <property type="match status" value="1"/>
</dbReference>
<keyword evidence="6" id="KW-1185">Reference proteome</keyword>
<evidence type="ECO:0000313" key="6">
    <source>
        <dbReference type="Proteomes" id="UP000636891"/>
    </source>
</evidence>
<dbReference type="Pfam" id="PF01522">
    <property type="entry name" value="Polysacc_deac_1"/>
    <property type="match status" value="1"/>
</dbReference>
<comment type="subcellular location">
    <subcellularLocation>
        <location evidence="1">Secreted</location>
    </subcellularLocation>
</comment>
<dbReference type="InterPro" id="IPR051398">
    <property type="entry name" value="Polysacch_Deacetylase"/>
</dbReference>
<reference evidence="5 6" key="1">
    <citation type="submission" date="2020-08" db="EMBL/GenBank/DDBJ databases">
        <title>Genome public.</title>
        <authorList>
            <person name="Liu C."/>
            <person name="Sun Q."/>
        </authorList>
    </citation>
    <scope>NUCLEOTIDE SEQUENCE [LARGE SCALE GENOMIC DNA]</scope>
    <source>
        <strain evidence="5 6">New-7</strain>
    </source>
</reference>
<evidence type="ECO:0000256" key="1">
    <source>
        <dbReference type="ARBA" id="ARBA00004613"/>
    </source>
</evidence>
<proteinExistence type="predicted"/>